<accession>A0A7K0D3Y2</accession>
<sequence length="66" mass="7564">MIAVPADFAARLRNPEQRRWLDSLPELVERYMRRWGLRLDGDTMHGYSGLVVPVRVGDRAAVLKVS</sequence>
<gene>
    <name evidence="1" type="ORF">NRB20_35350</name>
</gene>
<name>A0A7K0D3Y2_9NOCA</name>
<dbReference type="OrthoDB" id="3638028at2"/>
<dbReference type="AlphaFoldDB" id="A0A7K0D3Y2"/>
<proteinExistence type="predicted"/>
<dbReference type="RefSeq" id="WP_153411209.1">
    <property type="nucleotide sequence ID" value="NZ_WEGK01000007.1"/>
</dbReference>
<evidence type="ECO:0000313" key="2">
    <source>
        <dbReference type="Proteomes" id="UP000438448"/>
    </source>
</evidence>
<dbReference type="Proteomes" id="UP000438448">
    <property type="component" value="Unassembled WGS sequence"/>
</dbReference>
<reference evidence="1 2" key="1">
    <citation type="submission" date="2019-10" db="EMBL/GenBank/DDBJ databases">
        <title>Nocardia macrotermitis sp. nov. and Nocardia aurantia sp. nov., isolated from the gut of fungus growing-termite Macrotermes natalensis.</title>
        <authorList>
            <person name="Benndorf R."/>
            <person name="Schwitalla J."/>
            <person name="Martin K."/>
            <person name="De Beer W."/>
            <person name="Kaster A.-K."/>
            <person name="Vollmers J."/>
            <person name="Poulsen M."/>
            <person name="Beemelmanns C."/>
        </authorList>
    </citation>
    <scope>NUCLEOTIDE SEQUENCE [LARGE SCALE GENOMIC DNA]</scope>
    <source>
        <strain evidence="1 2">RB20</strain>
    </source>
</reference>
<evidence type="ECO:0008006" key="3">
    <source>
        <dbReference type="Google" id="ProtNLM"/>
    </source>
</evidence>
<protein>
    <recommendedName>
        <fullName evidence="3">Hydroxyurea phosphotransferase</fullName>
    </recommendedName>
</protein>
<organism evidence="1 2">
    <name type="scientific">Nocardia macrotermitis</name>
    <dbReference type="NCBI Taxonomy" id="2585198"/>
    <lineage>
        <taxon>Bacteria</taxon>
        <taxon>Bacillati</taxon>
        <taxon>Actinomycetota</taxon>
        <taxon>Actinomycetes</taxon>
        <taxon>Mycobacteriales</taxon>
        <taxon>Nocardiaceae</taxon>
        <taxon>Nocardia</taxon>
    </lineage>
</organism>
<evidence type="ECO:0000313" key="1">
    <source>
        <dbReference type="EMBL" id="MQY20430.1"/>
    </source>
</evidence>
<comment type="caution">
    <text evidence="1">The sequence shown here is derived from an EMBL/GenBank/DDBJ whole genome shotgun (WGS) entry which is preliminary data.</text>
</comment>
<dbReference type="EMBL" id="WEGK01000007">
    <property type="protein sequence ID" value="MQY20430.1"/>
    <property type="molecule type" value="Genomic_DNA"/>
</dbReference>
<keyword evidence="2" id="KW-1185">Reference proteome</keyword>